<name>A0A382P6U6_9ZZZZ</name>
<organism evidence="1">
    <name type="scientific">marine metagenome</name>
    <dbReference type="NCBI Taxonomy" id="408172"/>
    <lineage>
        <taxon>unclassified sequences</taxon>
        <taxon>metagenomes</taxon>
        <taxon>ecological metagenomes</taxon>
    </lineage>
</organism>
<protein>
    <submittedName>
        <fullName evidence="1">Uncharacterized protein</fullName>
    </submittedName>
</protein>
<evidence type="ECO:0000313" key="1">
    <source>
        <dbReference type="EMBL" id="SVC68448.1"/>
    </source>
</evidence>
<sequence>MLAFLQYFLGIGATENGLLTET</sequence>
<dbReference type="AlphaFoldDB" id="A0A382P6U6"/>
<feature type="non-terminal residue" evidence="1">
    <location>
        <position position="22"/>
    </location>
</feature>
<reference evidence="1" key="1">
    <citation type="submission" date="2018-05" db="EMBL/GenBank/DDBJ databases">
        <authorList>
            <person name="Lanie J.A."/>
            <person name="Ng W.-L."/>
            <person name="Kazmierczak K.M."/>
            <person name="Andrzejewski T.M."/>
            <person name="Davidsen T.M."/>
            <person name="Wayne K.J."/>
            <person name="Tettelin H."/>
            <person name="Glass J.I."/>
            <person name="Rusch D."/>
            <person name="Podicherti R."/>
            <person name="Tsui H.-C.T."/>
            <person name="Winkler M.E."/>
        </authorList>
    </citation>
    <scope>NUCLEOTIDE SEQUENCE</scope>
</reference>
<accession>A0A382P6U6</accession>
<dbReference type="EMBL" id="UINC01104923">
    <property type="protein sequence ID" value="SVC68448.1"/>
    <property type="molecule type" value="Genomic_DNA"/>
</dbReference>
<proteinExistence type="predicted"/>
<gene>
    <name evidence="1" type="ORF">METZ01_LOCUS321302</name>
</gene>